<dbReference type="PANTHER" id="PTHR16222">
    <property type="entry name" value="ADP-RIBOSYLGLYCOHYDROLASE"/>
    <property type="match status" value="1"/>
</dbReference>
<sequence>MVVFDADHEEHDVNALTTEQLDRARGALVGAAVGDALGVPYEFAPRLSAQTEPVMRGGGLGDFAPGEWSDDTAMLMAVARAGAEHGSLTTQAALDTVAEGFLDWFSSNPPDVGNQTRRVLSAALRDRSAERSIGATMLGASDELLRSGERTAGNGALMRTAPVALAHLDDRDALARAARAVATLTHGDGLAGDSCVLWCEAIRIAVLESRIDVHTGLDLVPADRRDFWTGKLDEARENDPRSFTPNGYTVTALQAAASSILHASGDGADHLRDGLFTAIRIGDDTDTVAAIAGALLGARWGRSAIPQKWQDDVHGWPVIDGSPATAVHLGTLADTLVAGPIPTCG</sequence>
<dbReference type="GO" id="GO:0016787">
    <property type="term" value="F:hydrolase activity"/>
    <property type="evidence" value="ECO:0007669"/>
    <property type="project" value="UniProtKB-KW"/>
</dbReference>
<feature type="binding site" evidence="3">
    <location>
        <position position="69"/>
    </location>
    <ligand>
        <name>Mg(2+)</name>
        <dbReference type="ChEBI" id="CHEBI:18420"/>
        <label>1</label>
    </ligand>
</feature>
<dbReference type="Gene3D" id="1.10.4080.10">
    <property type="entry name" value="ADP-ribosylation/Crystallin J1"/>
    <property type="match status" value="1"/>
</dbReference>
<protein>
    <submittedName>
        <fullName evidence="4">ADP-ribosylglycohydrolase</fullName>
    </submittedName>
</protein>
<feature type="binding site" evidence="3">
    <location>
        <position position="286"/>
    </location>
    <ligand>
        <name>Mg(2+)</name>
        <dbReference type="ChEBI" id="CHEBI:18420"/>
        <label>1</label>
    </ligand>
</feature>
<keyword evidence="2 4" id="KW-0378">Hydrolase</keyword>
<evidence type="ECO:0000256" key="2">
    <source>
        <dbReference type="ARBA" id="ARBA00022801"/>
    </source>
</evidence>
<feature type="binding site" evidence="3">
    <location>
        <position position="284"/>
    </location>
    <ligand>
        <name>Mg(2+)</name>
        <dbReference type="ChEBI" id="CHEBI:18420"/>
        <label>1</label>
    </ligand>
</feature>
<feature type="binding site" evidence="3">
    <location>
        <position position="70"/>
    </location>
    <ligand>
        <name>Mg(2+)</name>
        <dbReference type="ChEBI" id="CHEBI:18420"/>
        <label>1</label>
    </ligand>
</feature>
<dbReference type="SUPFAM" id="SSF101478">
    <property type="entry name" value="ADP-ribosylglycohydrolase"/>
    <property type="match status" value="1"/>
</dbReference>
<dbReference type="PANTHER" id="PTHR16222:SF24">
    <property type="entry name" value="ADP-RIBOSYLHYDROLASE ARH3"/>
    <property type="match status" value="1"/>
</dbReference>
<comment type="caution">
    <text evidence="4">The sequence shown here is derived from an EMBL/GenBank/DDBJ whole genome shotgun (WGS) entry which is preliminary data.</text>
</comment>
<evidence type="ECO:0000256" key="3">
    <source>
        <dbReference type="PIRSR" id="PIRSR605502-1"/>
    </source>
</evidence>
<dbReference type="GO" id="GO:0046872">
    <property type="term" value="F:metal ion binding"/>
    <property type="evidence" value="ECO:0007669"/>
    <property type="project" value="UniProtKB-KW"/>
</dbReference>
<dbReference type="Proteomes" id="UP000551501">
    <property type="component" value="Unassembled WGS sequence"/>
</dbReference>
<accession>A0A840F562</accession>
<feature type="binding site" evidence="3">
    <location>
        <position position="71"/>
    </location>
    <ligand>
        <name>Mg(2+)</name>
        <dbReference type="ChEBI" id="CHEBI:18420"/>
        <label>1</label>
    </ligand>
</feature>
<keyword evidence="5" id="KW-1185">Reference proteome</keyword>
<dbReference type="Pfam" id="PF03747">
    <property type="entry name" value="ADP_ribosyl_GH"/>
    <property type="match status" value="1"/>
</dbReference>
<dbReference type="InterPro" id="IPR050792">
    <property type="entry name" value="ADP-ribosylglycohydrolase"/>
</dbReference>
<keyword evidence="3" id="KW-0460">Magnesium</keyword>
<dbReference type="InterPro" id="IPR036705">
    <property type="entry name" value="Ribosyl_crysJ1_sf"/>
</dbReference>
<comment type="similarity">
    <text evidence="1">Belongs to the ADP-ribosylglycohydrolase family.</text>
</comment>
<keyword evidence="3" id="KW-0479">Metal-binding</keyword>
<evidence type="ECO:0000313" key="5">
    <source>
        <dbReference type="Proteomes" id="UP000551501"/>
    </source>
</evidence>
<dbReference type="EMBL" id="JACIFP010000001">
    <property type="protein sequence ID" value="MBB4137036.1"/>
    <property type="molecule type" value="Genomic_DNA"/>
</dbReference>
<gene>
    <name evidence="4" type="ORF">BKA16_003588</name>
</gene>
<dbReference type="InterPro" id="IPR005502">
    <property type="entry name" value="Ribosyl_crysJ1"/>
</dbReference>
<reference evidence="4 5" key="1">
    <citation type="submission" date="2020-08" db="EMBL/GenBank/DDBJ databases">
        <title>Sequencing the genomes of 1000 actinobacteria strains.</title>
        <authorList>
            <person name="Klenk H.-P."/>
        </authorList>
    </citation>
    <scope>NUCLEOTIDE SEQUENCE [LARGE SCALE GENOMIC DNA]</scope>
    <source>
        <strain evidence="4 5">DSM 45298</strain>
    </source>
</reference>
<comment type="cofactor">
    <cofactor evidence="3">
        <name>Mg(2+)</name>
        <dbReference type="ChEBI" id="CHEBI:18420"/>
    </cofactor>
    <text evidence="3">Binds 2 magnesium ions per subunit.</text>
</comment>
<proteinExistence type="inferred from homology"/>
<evidence type="ECO:0000256" key="1">
    <source>
        <dbReference type="ARBA" id="ARBA00010702"/>
    </source>
</evidence>
<name>A0A840F562_9ACTN</name>
<feature type="binding site" evidence="3">
    <location>
        <position position="287"/>
    </location>
    <ligand>
        <name>Mg(2+)</name>
        <dbReference type="ChEBI" id="CHEBI:18420"/>
        <label>1</label>
    </ligand>
</feature>
<organism evidence="4 5">
    <name type="scientific">Gordonia humi</name>
    <dbReference type="NCBI Taxonomy" id="686429"/>
    <lineage>
        <taxon>Bacteria</taxon>
        <taxon>Bacillati</taxon>
        <taxon>Actinomycetota</taxon>
        <taxon>Actinomycetes</taxon>
        <taxon>Mycobacteriales</taxon>
        <taxon>Gordoniaceae</taxon>
        <taxon>Gordonia</taxon>
    </lineage>
</organism>
<evidence type="ECO:0000313" key="4">
    <source>
        <dbReference type="EMBL" id="MBB4137036.1"/>
    </source>
</evidence>
<dbReference type="AlphaFoldDB" id="A0A840F562"/>